<feature type="region of interest" description="Disordered" evidence="1">
    <location>
        <begin position="1"/>
        <end position="54"/>
    </location>
</feature>
<dbReference type="OrthoDB" id="10060349at2759"/>
<dbReference type="InterPro" id="IPR021109">
    <property type="entry name" value="Peptidase_aspartic_dom_sf"/>
</dbReference>
<dbReference type="PROSITE" id="PS00141">
    <property type="entry name" value="ASP_PROTEASE"/>
    <property type="match status" value="1"/>
</dbReference>
<name>A0A6H5IZV4_9HYME</name>
<organism evidence="2 3">
    <name type="scientific">Trichogramma brassicae</name>
    <dbReference type="NCBI Taxonomy" id="86971"/>
    <lineage>
        <taxon>Eukaryota</taxon>
        <taxon>Metazoa</taxon>
        <taxon>Ecdysozoa</taxon>
        <taxon>Arthropoda</taxon>
        <taxon>Hexapoda</taxon>
        <taxon>Insecta</taxon>
        <taxon>Pterygota</taxon>
        <taxon>Neoptera</taxon>
        <taxon>Endopterygota</taxon>
        <taxon>Hymenoptera</taxon>
        <taxon>Apocrita</taxon>
        <taxon>Proctotrupomorpha</taxon>
        <taxon>Chalcidoidea</taxon>
        <taxon>Trichogrammatidae</taxon>
        <taxon>Trichogramma</taxon>
    </lineage>
</organism>
<feature type="region of interest" description="Disordered" evidence="1">
    <location>
        <begin position="590"/>
        <end position="641"/>
    </location>
</feature>
<evidence type="ECO:0000313" key="3">
    <source>
        <dbReference type="Proteomes" id="UP000479190"/>
    </source>
</evidence>
<dbReference type="GO" id="GO:0004190">
    <property type="term" value="F:aspartic-type endopeptidase activity"/>
    <property type="evidence" value="ECO:0007669"/>
    <property type="project" value="InterPro"/>
</dbReference>
<proteinExistence type="predicted"/>
<protein>
    <recommendedName>
        <fullName evidence="4">Peptidase A2 domain-containing protein</fullName>
    </recommendedName>
</protein>
<accession>A0A6H5IZV4</accession>
<dbReference type="AlphaFoldDB" id="A0A6H5IZV4"/>
<sequence length="1167" mass="133739">MPPKRASIGRSSSRTRYQRILRSSDTTEDRQARLQASQVQTARARSSETNEQRAERLQADRLRHARICANETLNHRTTRLAAEHERRVQRGVSLSLHHAAFHYDPSINYSYHENVIIARRTGNWRRLNSKGISVGIIGIRGKRTSIYLNLQKYPVMSGYDRPSINLFKLFNDLRIFLPIINQFSVFGASALDRLRFSAPNWPSSGASISCVRRRRCVPLPTSGRRCQIVYARVHYFTQACTSPAGRPASRARIITSPCGRSCLTANYLTSTYNHWPLWAISHTYLGLKKMARMSAWIIHLASALSSEKNSPGRRRVVPKMISDGLASRSKCTNASAPKIEYGTSARTNDQTILRRSPKFRLMSHEPKDGRRSHVVARQNTGDAGAARGYGRRADDPMSMPLTPRGSCRCAGGALEMMITAWQLPMRQWSPGDDDHRVAVADAPVALEMMITAWQLPMRRRVRHTQCNKTRRGSPCDVRPGQINYHKTAVRGRQICLTPVSLRQHTPTQARQATRVLRKRAYEKYSFRSTRVSLARAKRANTRGISRNDKNIQSQLQNTSSDNIFTQHNTENVRFHQRNGKLIVQIQNEVKKGDRRTEVQGPQQQLQQRQLQQQQQQQPQQSQQSQHEPKLSDEPIYHINTKNPSPTIVIAAKELNNPIELMLDTGAAVSVIKNSKISREAIVNFNKTILLRGITNKTIRSIGETVIRLNNEIPMTFQVVDGDFPIKQGGILGTKFFANIKGIISYETNTLRFGDYSIPFHMQYLAEDNKINTFETLEQIEKQKASDEHIDQVTTRNQDKVRREGAYNDEQFCTPDNVHRETTYNDRRFCTPDNVHRETTYNDKRFCTPDNVHRKTTYNEERFCTLDNVYRGTKNYDERFCTPGNVHRETTYKPSKRIATCEEHTLTKDEEYCVSSELNYGQAKPLPQDDEREENSCPTTEASRRSIELLCEQIKECNAYFRANREVHHDKTRSDNGSMPAGTEKIIRSGNSRFAVTENEATAKDEKPSTTKTECIEGSKCHNEERIREDNSSQTDAAIHCIEGNILDSGVRCDATSRTEKDATYEHNHDRPRLPSDGEWDKYYEIFGQSLNSYEADYDDVHDVCEYTDNYEEIKTGQNECEFIGHLDEYGDEHLEDFHGEESNIVYDNERLDQLFEILKQPKQASKE</sequence>
<dbReference type="Gene3D" id="2.40.70.10">
    <property type="entry name" value="Acid Proteases"/>
    <property type="match status" value="1"/>
</dbReference>
<evidence type="ECO:0000313" key="2">
    <source>
        <dbReference type="EMBL" id="CAB0043204.1"/>
    </source>
</evidence>
<feature type="compositionally biased region" description="Polar residues" evidence="1">
    <location>
        <begin position="550"/>
        <end position="563"/>
    </location>
</feature>
<feature type="compositionally biased region" description="Basic and acidic residues" evidence="1">
    <location>
        <begin position="45"/>
        <end position="54"/>
    </location>
</feature>
<feature type="compositionally biased region" description="Polar residues" evidence="1">
    <location>
        <begin position="34"/>
        <end position="44"/>
    </location>
</feature>
<evidence type="ECO:0008006" key="4">
    <source>
        <dbReference type="Google" id="ProtNLM"/>
    </source>
</evidence>
<dbReference type="EMBL" id="CADCXV010001283">
    <property type="protein sequence ID" value="CAB0043204.1"/>
    <property type="molecule type" value="Genomic_DNA"/>
</dbReference>
<feature type="compositionally biased region" description="Basic and acidic residues" evidence="1">
    <location>
        <begin position="626"/>
        <end position="635"/>
    </location>
</feature>
<dbReference type="InterPro" id="IPR001969">
    <property type="entry name" value="Aspartic_peptidase_AS"/>
</dbReference>
<dbReference type="GO" id="GO:0006508">
    <property type="term" value="P:proteolysis"/>
    <property type="evidence" value="ECO:0007669"/>
    <property type="project" value="InterPro"/>
</dbReference>
<feature type="region of interest" description="Disordered" evidence="1">
    <location>
        <begin position="537"/>
        <end position="563"/>
    </location>
</feature>
<evidence type="ECO:0000256" key="1">
    <source>
        <dbReference type="SAM" id="MobiDB-lite"/>
    </source>
</evidence>
<dbReference type="Proteomes" id="UP000479190">
    <property type="component" value="Unassembled WGS sequence"/>
</dbReference>
<keyword evidence="3" id="KW-1185">Reference proteome</keyword>
<feature type="compositionally biased region" description="Low complexity" evidence="1">
    <location>
        <begin position="599"/>
        <end position="625"/>
    </location>
</feature>
<reference evidence="2 3" key="1">
    <citation type="submission" date="2020-02" db="EMBL/GenBank/DDBJ databases">
        <authorList>
            <person name="Ferguson B K."/>
        </authorList>
    </citation>
    <scope>NUCLEOTIDE SEQUENCE [LARGE SCALE GENOMIC DNA]</scope>
</reference>
<dbReference type="SUPFAM" id="SSF50630">
    <property type="entry name" value="Acid proteases"/>
    <property type="match status" value="1"/>
</dbReference>
<gene>
    <name evidence="2" type="ORF">TBRA_LOCUS14792</name>
</gene>